<dbReference type="Gene3D" id="1.20.1290.10">
    <property type="entry name" value="AhpD-like"/>
    <property type="match status" value="1"/>
</dbReference>
<organism evidence="2 3">
    <name type="scientific">Octadecabacter antarcticus 307</name>
    <dbReference type="NCBI Taxonomy" id="391626"/>
    <lineage>
        <taxon>Bacteria</taxon>
        <taxon>Pseudomonadati</taxon>
        <taxon>Pseudomonadota</taxon>
        <taxon>Alphaproteobacteria</taxon>
        <taxon>Rhodobacterales</taxon>
        <taxon>Roseobacteraceae</taxon>
        <taxon>Octadecabacter</taxon>
    </lineage>
</organism>
<evidence type="ECO:0000313" key="3">
    <source>
        <dbReference type="Proteomes" id="UP000005307"/>
    </source>
</evidence>
<gene>
    <name evidence="2" type="ORF">OAN307_c21120</name>
</gene>
<dbReference type="InterPro" id="IPR003779">
    <property type="entry name" value="CMD-like"/>
</dbReference>
<dbReference type="OrthoDB" id="9801400at2"/>
<protein>
    <recommendedName>
        <fullName evidence="1">Carboxymuconolactone decarboxylase-like domain-containing protein</fullName>
    </recommendedName>
</protein>
<evidence type="ECO:0000259" key="1">
    <source>
        <dbReference type="Pfam" id="PF02627"/>
    </source>
</evidence>
<dbReference type="STRING" id="391626.OAN307_c21120"/>
<dbReference type="EMBL" id="CP003740">
    <property type="protein sequence ID" value="AGI67744.1"/>
    <property type="molecule type" value="Genomic_DNA"/>
</dbReference>
<accession>M9R521</accession>
<dbReference type="eggNOG" id="COG0599">
    <property type="taxonomic scope" value="Bacteria"/>
</dbReference>
<proteinExistence type="predicted"/>
<dbReference type="InterPro" id="IPR029032">
    <property type="entry name" value="AhpD-like"/>
</dbReference>
<name>M9R521_9RHOB</name>
<dbReference type="GO" id="GO:0051920">
    <property type="term" value="F:peroxiredoxin activity"/>
    <property type="evidence" value="ECO:0007669"/>
    <property type="project" value="InterPro"/>
</dbReference>
<evidence type="ECO:0000313" key="2">
    <source>
        <dbReference type="EMBL" id="AGI67744.1"/>
    </source>
</evidence>
<dbReference type="KEGG" id="oat:OAN307_c21120"/>
<dbReference type="Pfam" id="PF02627">
    <property type="entry name" value="CMD"/>
    <property type="match status" value="1"/>
</dbReference>
<reference evidence="2 3" key="1">
    <citation type="journal article" date="2013" name="PLoS ONE">
        <title>Poles Apart: Arctic and Antarctic Octadecabacter strains Share High Genome Plasticity and a New Type of Xanthorhodopsin.</title>
        <authorList>
            <person name="Vollmers J."/>
            <person name="Voget S."/>
            <person name="Dietrich S."/>
            <person name="Gollnow K."/>
            <person name="Smits M."/>
            <person name="Meyer K."/>
            <person name="Brinkhoff T."/>
            <person name="Simon M."/>
            <person name="Daniel R."/>
        </authorList>
    </citation>
    <scope>NUCLEOTIDE SEQUENCE [LARGE SCALE GENOMIC DNA]</scope>
    <source>
        <strain evidence="2 3">307</strain>
    </source>
</reference>
<dbReference type="Proteomes" id="UP000005307">
    <property type="component" value="Chromosome"/>
</dbReference>
<keyword evidence="3" id="KW-1185">Reference proteome</keyword>
<feature type="domain" description="Carboxymuconolactone decarboxylase-like" evidence="1">
    <location>
        <begin position="47"/>
        <end position="133"/>
    </location>
</feature>
<dbReference type="SUPFAM" id="SSF69118">
    <property type="entry name" value="AhpD-like"/>
    <property type="match status" value="1"/>
</dbReference>
<dbReference type="AlphaFoldDB" id="M9R521"/>
<sequence length="146" mass="15971">MSDQNNPFDAWMKAGQDWAKDVSPEFADVMKESMKGVEDLFPTMSKELMEQFLGKGANPDALDAKTKLLLTLQGLTIQSALAQGMMAEPQIRLTMRHAIEAGATHKEVSETIAMAGMFGGAPAMAKVMELAKDVFDKDDTEKDKNT</sequence>
<dbReference type="RefSeq" id="WP_015499767.1">
    <property type="nucleotide sequence ID" value="NC_020911.1"/>
</dbReference>
<dbReference type="HOGENOM" id="CLU_070025_2_3_5"/>